<dbReference type="EMBL" id="JABFDB010000013">
    <property type="protein sequence ID" value="NYZ21712.1"/>
    <property type="molecule type" value="Genomic_DNA"/>
</dbReference>
<proteinExistence type="predicted"/>
<accession>A0ABX2TET3</accession>
<reference evidence="1 2" key="1">
    <citation type="submission" date="2020-05" db="EMBL/GenBank/DDBJ databases">
        <title>Azospirillum oleiclasticum sp. nov, a nitrogen-fixing and heavy crude oil-emulsifying bacterium isolated from the crude oil of Yumen Oilfield.</title>
        <authorList>
            <person name="Wu D."/>
            <person name="Cai M."/>
            <person name="Zhang X."/>
        </authorList>
    </citation>
    <scope>NUCLEOTIDE SEQUENCE [LARGE SCALE GENOMIC DNA]</scope>
    <source>
        <strain evidence="1 2">ROY-1-1-2</strain>
    </source>
</reference>
<gene>
    <name evidence="1" type="ORF">HND93_18515</name>
</gene>
<dbReference type="RefSeq" id="WP_180283490.1">
    <property type="nucleotide sequence ID" value="NZ_JABFDB010000013.1"/>
</dbReference>
<keyword evidence="2" id="KW-1185">Reference proteome</keyword>
<evidence type="ECO:0000313" key="2">
    <source>
        <dbReference type="Proteomes" id="UP000584642"/>
    </source>
</evidence>
<protein>
    <recommendedName>
        <fullName evidence="3">HTH merR-type domain-containing protein</fullName>
    </recommendedName>
</protein>
<organism evidence="1 2">
    <name type="scientific">Azospirillum oleiclasticum</name>
    <dbReference type="NCBI Taxonomy" id="2735135"/>
    <lineage>
        <taxon>Bacteria</taxon>
        <taxon>Pseudomonadati</taxon>
        <taxon>Pseudomonadota</taxon>
        <taxon>Alphaproteobacteria</taxon>
        <taxon>Rhodospirillales</taxon>
        <taxon>Azospirillaceae</taxon>
        <taxon>Azospirillum</taxon>
    </lineage>
</organism>
<sequence length="200" mass="21877">MTKRPYPPELKANIEALLAAAEEAKQKGMADFTEPRFTLAAITAGLGIPEATVRNWLTRNQIDLGASEGRQRGKWRLFSTRDVLVIATCYHLSRLGVPVSVFSMVYSKVVGLARMYFSGPVGMVQHPIGLLYNDGEWRLERTFDSGPMRVTDGTSPPICIMIDFEKIILSTLNSLGLNVGFVRASDVVGEGGRDGNDASI</sequence>
<dbReference type="Proteomes" id="UP000584642">
    <property type="component" value="Unassembled WGS sequence"/>
</dbReference>
<comment type="caution">
    <text evidence="1">The sequence shown here is derived from an EMBL/GenBank/DDBJ whole genome shotgun (WGS) entry which is preliminary data.</text>
</comment>
<evidence type="ECO:0008006" key="3">
    <source>
        <dbReference type="Google" id="ProtNLM"/>
    </source>
</evidence>
<evidence type="ECO:0000313" key="1">
    <source>
        <dbReference type="EMBL" id="NYZ21712.1"/>
    </source>
</evidence>
<name>A0ABX2TET3_9PROT</name>